<keyword evidence="8" id="KW-0694">RNA-binding</keyword>
<dbReference type="InterPro" id="IPR041588">
    <property type="entry name" value="Integrase_H2C2"/>
</dbReference>
<evidence type="ECO:0000259" key="13">
    <source>
        <dbReference type="PROSITE" id="PS50175"/>
    </source>
</evidence>
<dbReference type="Gene3D" id="1.10.340.70">
    <property type="match status" value="1"/>
</dbReference>
<dbReference type="Gene3D" id="3.30.420.10">
    <property type="entry name" value="Ribonuclease H-like superfamily/Ribonuclease H"/>
    <property type="match status" value="1"/>
</dbReference>
<dbReference type="EMBL" id="CP092863">
    <property type="protein sequence ID" value="UYV61691.1"/>
    <property type="molecule type" value="Genomic_DNA"/>
</dbReference>
<accession>A0ABY6JYG4</accession>
<feature type="compositionally biased region" description="Polar residues" evidence="12">
    <location>
        <begin position="363"/>
        <end position="388"/>
    </location>
</feature>
<dbReference type="CDD" id="cd09274">
    <property type="entry name" value="RNase_HI_RT_Ty3"/>
    <property type="match status" value="1"/>
</dbReference>
<keyword evidence="5" id="KW-0255">Endonuclease</keyword>
<dbReference type="Gene3D" id="2.40.70.10">
    <property type="entry name" value="Acid Proteases"/>
    <property type="match status" value="1"/>
</dbReference>
<dbReference type="InterPro" id="IPR041577">
    <property type="entry name" value="RT_RNaseH_2"/>
</dbReference>
<dbReference type="InterPro" id="IPR012337">
    <property type="entry name" value="RNaseH-like_sf"/>
</dbReference>
<keyword evidence="3" id="KW-0548">Nucleotidyltransferase</keyword>
<evidence type="ECO:0000256" key="5">
    <source>
        <dbReference type="ARBA" id="ARBA00022759"/>
    </source>
</evidence>
<keyword evidence="2" id="KW-0808">Transferase</keyword>
<evidence type="ECO:0000256" key="7">
    <source>
        <dbReference type="ARBA" id="ARBA00022842"/>
    </source>
</evidence>
<dbReference type="InterPro" id="IPR041373">
    <property type="entry name" value="RT_RNaseH"/>
</dbReference>
<dbReference type="PROSITE" id="PS50994">
    <property type="entry name" value="INTEGRASE"/>
    <property type="match status" value="1"/>
</dbReference>
<evidence type="ECO:0000256" key="2">
    <source>
        <dbReference type="ARBA" id="ARBA00022679"/>
    </source>
</evidence>
<dbReference type="InterPro" id="IPR000477">
    <property type="entry name" value="RT_dom"/>
</dbReference>
<feature type="domain" description="Integrase catalytic" evidence="14">
    <location>
        <begin position="765"/>
        <end position="937"/>
    </location>
</feature>
<evidence type="ECO:0000256" key="3">
    <source>
        <dbReference type="ARBA" id="ARBA00022695"/>
    </source>
</evidence>
<dbReference type="InterPro" id="IPR001584">
    <property type="entry name" value="Integrase_cat-core"/>
</dbReference>
<dbReference type="SUPFAM" id="SSF50630">
    <property type="entry name" value="Acid proteases"/>
    <property type="match status" value="1"/>
</dbReference>
<evidence type="ECO:0000256" key="12">
    <source>
        <dbReference type="SAM" id="MobiDB-lite"/>
    </source>
</evidence>
<evidence type="ECO:0000256" key="10">
    <source>
        <dbReference type="ARBA" id="ARBA00022918"/>
    </source>
</evidence>
<dbReference type="EC" id="2.7.7.49" evidence="1"/>
<dbReference type="InterPro" id="IPR001995">
    <property type="entry name" value="Peptidase_A2_cat"/>
</dbReference>
<evidence type="ECO:0000313" key="16">
    <source>
        <dbReference type="Proteomes" id="UP001235939"/>
    </source>
</evidence>
<evidence type="ECO:0000256" key="6">
    <source>
        <dbReference type="ARBA" id="ARBA00022801"/>
    </source>
</evidence>
<dbReference type="Proteomes" id="UP001235939">
    <property type="component" value="Chromosome 01"/>
</dbReference>
<keyword evidence="16" id="KW-1185">Reference proteome</keyword>
<keyword evidence="7" id="KW-0460">Magnesium</keyword>
<evidence type="ECO:0000256" key="9">
    <source>
        <dbReference type="ARBA" id="ARBA00022908"/>
    </source>
</evidence>
<dbReference type="Gene3D" id="3.10.20.370">
    <property type="match status" value="1"/>
</dbReference>
<keyword evidence="4" id="KW-0540">Nuclease</keyword>
<keyword evidence="9" id="KW-0229">DNA integration</keyword>
<feature type="compositionally biased region" description="Basic and acidic residues" evidence="12">
    <location>
        <begin position="330"/>
        <end position="354"/>
    </location>
</feature>
<dbReference type="InterPro" id="IPR001969">
    <property type="entry name" value="Aspartic_peptidase_AS"/>
</dbReference>
<dbReference type="PANTHER" id="PTHR37984">
    <property type="entry name" value="PROTEIN CBG26694"/>
    <property type="match status" value="1"/>
</dbReference>
<dbReference type="PROSITE" id="PS00141">
    <property type="entry name" value="ASP_PROTEASE"/>
    <property type="match status" value="1"/>
</dbReference>
<evidence type="ECO:0000259" key="14">
    <source>
        <dbReference type="PROSITE" id="PS50994"/>
    </source>
</evidence>
<dbReference type="Pfam" id="PF17921">
    <property type="entry name" value="Integrase_H2C2"/>
    <property type="match status" value="1"/>
</dbReference>
<dbReference type="Pfam" id="PF00665">
    <property type="entry name" value="rve"/>
    <property type="match status" value="1"/>
</dbReference>
<feature type="non-terminal residue" evidence="15">
    <location>
        <position position="1"/>
    </location>
</feature>
<reference evidence="15 16" key="1">
    <citation type="submission" date="2022-01" db="EMBL/GenBank/DDBJ databases">
        <title>A chromosomal length assembly of Cordylochernes scorpioides.</title>
        <authorList>
            <person name="Zeh D."/>
            <person name="Zeh J."/>
        </authorList>
    </citation>
    <scope>NUCLEOTIDE SEQUENCE [LARGE SCALE GENOMIC DNA]</scope>
    <source>
        <strain evidence="15">IN4F17</strain>
        <tissue evidence="15">Whole Body</tissue>
    </source>
</reference>
<evidence type="ECO:0000256" key="11">
    <source>
        <dbReference type="ARBA" id="ARBA00023268"/>
    </source>
</evidence>
<dbReference type="PANTHER" id="PTHR37984:SF5">
    <property type="entry name" value="PROTEIN NYNRIN-LIKE"/>
    <property type="match status" value="1"/>
</dbReference>
<protein>
    <recommendedName>
        <fullName evidence="1">RNA-directed DNA polymerase</fullName>
        <ecNumber evidence="1">2.7.7.49</ecNumber>
    </recommendedName>
</protein>
<feature type="region of interest" description="Disordered" evidence="12">
    <location>
        <begin position="330"/>
        <end position="397"/>
    </location>
</feature>
<keyword evidence="10" id="KW-0695">RNA-directed DNA polymerase</keyword>
<dbReference type="Pfam" id="PF00078">
    <property type="entry name" value="RVT_1"/>
    <property type="match status" value="1"/>
</dbReference>
<organism evidence="15 16">
    <name type="scientific">Cordylochernes scorpioides</name>
    <dbReference type="NCBI Taxonomy" id="51811"/>
    <lineage>
        <taxon>Eukaryota</taxon>
        <taxon>Metazoa</taxon>
        <taxon>Ecdysozoa</taxon>
        <taxon>Arthropoda</taxon>
        <taxon>Chelicerata</taxon>
        <taxon>Arachnida</taxon>
        <taxon>Pseudoscorpiones</taxon>
        <taxon>Cheliferoidea</taxon>
        <taxon>Chernetidae</taxon>
        <taxon>Cordylochernes</taxon>
    </lineage>
</organism>
<dbReference type="InterPro" id="IPR036397">
    <property type="entry name" value="RNaseH_sf"/>
</dbReference>
<dbReference type="SUPFAM" id="SSF56672">
    <property type="entry name" value="DNA/RNA polymerases"/>
    <property type="match status" value="2"/>
</dbReference>
<dbReference type="PROSITE" id="PS50175">
    <property type="entry name" value="ASP_PROT_RETROV"/>
    <property type="match status" value="1"/>
</dbReference>
<name>A0ABY6JYG4_9ARAC</name>
<proteinExistence type="predicted"/>
<dbReference type="InterPro" id="IPR043502">
    <property type="entry name" value="DNA/RNA_pol_sf"/>
</dbReference>
<gene>
    <name evidence="15" type="ORF">LAZ67_1005925</name>
</gene>
<dbReference type="Pfam" id="PF17919">
    <property type="entry name" value="RT_RNaseH_2"/>
    <property type="match status" value="1"/>
</dbReference>
<dbReference type="Gene3D" id="3.30.70.270">
    <property type="match status" value="2"/>
</dbReference>
<feature type="domain" description="Peptidase A2" evidence="13">
    <location>
        <begin position="38"/>
        <end position="52"/>
    </location>
</feature>
<dbReference type="CDD" id="cd01647">
    <property type="entry name" value="RT_LTR"/>
    <property type="match status" value="1"/>
</dbReference>
<keyword evidence="11" id="KW-0511">Multifunctional enzyme</keyword>
<dbReference type="Gene3D" id="3.10.10.10">
    <property type="entry name" value="HIV Type 1 Reverse Transcriptase, subunit A, domain 1"/>
    <property type="match status" value="1"/>
</dbReference>
<evidence type="ECO:0000256" key="1">
    <source>
        <dbReference type="ARBA" id="ARBA00012493"/>
    </source>
</evidence>
<dbReference type="InterPro" id="IPR021109">
    <property type="entry name" value="Peptidase_aspartic_dom_sf"/>
</dbReference>
<dbReference type="Pfam" id="PF17917">
    <property type="entry name" value="RT_RNaseH"/>
    <property type="match status" value="1"/>
</dbReference>
<evidence type="ECO:0000256" key="8">
    <source>
        <dbReference type="ARBA" id="ARBA00022884"/>
    </source>
</evidence>
<dbReference type="SUPFAM" id="SSF53098">
    <property type="entry name" value="Ribonuclease H-like"/>
    <property type="match status" value="1"/>
</dbReference>
<evidence type="ECO:0000256" key="4">
    <source>
        <dbReference type="ARBA" id="ARBA00022722"/>
    </source>
</evidence>
<evidence type="ECO:0000313" key="15">
    <source>
        <dbReference type="EMBL" id="UYV61691.1"/>
    </source>
</evidence>
<dbReference type="InterPro" id="IPR050951">
    <property type="entry name" value="Retrovirus_Pol_polyprotein"/>
</dbReference>
<keyword evidence="6" id="KW-0378">Hydrolase</keyword>
<dbReference type="InterPro" id="IPR043128">
    <property type="entry name" value="Rev_trsase/Diguanyl_cyclase"/>
</dbReference>
<sequence>MEFGKLHSAAELAVSSAAEQVIHYRKPRLFVQDKQTGLRFLVDSGADVSLIPAKSGDKKQAELKLYAANGTKIDTYGTKLLEIDLGLRRDFTFPFKIAKIDKGILGADFRNKFNLLIHYNGLRRMIIKGSKFLGHTISQEGILPDQDKVRAIQNMQIPKNKQELQRILGTVTYLAKFIPDLSSNTSNMRNLLKKDIIWNWNIAADQELNFIKTLLTSPPVLRHFDPNEPLELFADASKDGLGAILMQKEKPLSYASASLTSPQKHYSQIEKELLALYFGCKRHTRPADPLYIKDRVWFRKDKRWIPGQLENQANEPRSFYVKDQKGNEYRKNSIHIREDKRSETTHTDWEKPEQADLQDLEESPSQPTSSRQLSSPGSPENVTTTGPPESSEEDKEKTAVITPFGLFEFNVMSFGLRNAPATFQRFINEVLFGLDFVFPYIDDILIASTNKEEHETHLDMIFERLSKHGLRNNANKSKFGVQEVEFLGHLITKEGSRPLLSKTKAVQEYKLPETIQDLRTFLELPLSLSTDASNWAVGAVLQQYEENGWEPIAFYSKKLNDTQKSYSTYDRELLAIYLSVKNFKHMLEGRDFKIYTDHKPLKYAFLQRNEKASPRQLRHLQYIFQVTTNIEHVDGRSNIVADTLSRIEEVSMIDYNEIALKQINDTELFSLKQKTNLKFQYTLPSGKVLWCETSTNNIRPYIPKDFRKRIFLQIHGALHPGIRSSVKQMKTKFLWTNIKKDVQEWARICVACQRNKITRHTKSKIGCFPENRNRFCVAHIDCIGPLPPSNGHIYCLTCIDRFTGWPEVIPLKNIKADTLAQAFYEHWILRFGMPSTIITDCAKQFSSTVFQNLAFLCRIKIQHTTPYHPQSNSKIERFHRTIKTAIRAHNSLRWTDTLPTVLLGFRAALREYMDFSAAEMVYGVNIKLPGEFFENSKITTPSNTFVDDLRRFFRDLKPKVSSQTSSRAIFIHKDMNTCSHVFLRIDRVEKSLEPPYQGPYLILERHDKYFVLDINGRNALISIDRLKPAYLPSADCNTDTVKSTPFLPNDAGDAGTPRSGRTIRRPVRFMDCV</sequence>